<reference evidence="4 5" key="1">
    <citation type="submission" date="2024-03" db="EMBL/GenBank/DDBJ databases">
        <title>The Acrasis kona genome and developmental transcriptomes reveal deep origins of eukaryotic multicellular pathways.</title>
        <authorList>
            <person name="Sheikh S."/>
            <person name="Fu C.-J."/>
            <person name="Brown M.W."/>
            <person name="Baldauf S.L."/>
        </authorList>
    </citation>
    <scope>NUCLEOTIDE SEQUENCE [LARGE SCALE GENOMIC DNA]</scope>
    <source>
        <strain evidence="4 5">ATCC MYA-3509</strain>
    </source>
</reference>
<dbReference type="PANTHER" id="PTHR45831:SF2">
    <property type="entry name" value="LD24721P"/>
    <property type="match status" value="1"/>
</dbReference>
<organism evidence="4 5">
    <name type="scientific">Acrasis kona</name>
    <dbReference type="NCBI Taxonomy" id="1008807"/>
    <lineage>
        <taxon>Eukaryota</taxon>
        <taxon>Discoba</taxon>
        <taxon>Heterolobosea</taxon>
        <taxon>Tetramitia</taxon>
        <taxon>Eutetramitia</taxon>
        <taxon>Acrasidae</taxon>
        <taxon>Acrasis</taxon>
    </lineage>
</organism>
<dbReference type="Pfam" id="PF00515">
    <property type="entry name" value="TPR_1"/>
    <property type="match status" value="1"/>
</dbReference>
<sequence length="180" mass="20676">MTDQDLSSLAFKRVALSADEYTQKLINVLSVLDERGYFVGLSEEERDEKLKEVEKEFCKKLSEIYKKEGNNYFAKKRFQVAIELYEASVKYDDKSSISLCNLSAALFNNEEYAKAAYAAKCSINIDPDYAKAYYRLGCCYNKLGLYQEAEKELETALKLDPKMTTAKKTLDEVRKTLNKN</sequence>
<dbReference type="Proteomes" id="UP001431209">
    <property type="component" value="Unassembled WGS sequence"/>
</dbReference>
<evidence type="ECO:0000313" key="4">
    <source>
        <dbReference type="EMBL" id="KAL0489934.1"/>
    </source>
</evidence>
<proteinExistence type="predicted"/>
<dbReference type="Pfam" id="PF13432">
    <property type="entry name" value="TPR_16"/>
    <property type="match status" value="1"/>
</dbReference>
<evidence type="ECO:0000256" key="1">
    <source>
        <dbReference type="ARBA" id="ARBA00022737"/>
    </source>
</evidence>
<dbReference type="GO" id="GO:0006620">
    <property type="term" value="P:post-translational protein targeting to endoplasmic reticulum membrane"/>
    <property type="evidence" value="ECO:0007669"/>
    <property type="project" value="TreeGrafter"/>
</dbReference>
<dbReference type="GO" id="GO:0016020">
    <property type="term" value="C:membrane"/>
    <property type="evidence" value="ECO:0007669"/>
    <property type="project" value="TreeGrafter"/>
</dbReference>
<dbReference type="AlphaFoldDB" id="A0AAW2ZKS6"/>
<dbReference type="InterPro" id="IPR047150">
    <property type="entry name" value="SGT"/>
</dbReference>
<dbReference type="SMART" id="SM00028">
    <property type="entry name" value="TPR"/>
    <property type="match status" value="3"/>
</dbReference>
<name>A0AAW2ZKS6_9EUKA</name>
<feature type="repeat" description="TPR" evidence="3">
    <location>
        <begin position="130"/>
        <end position="163"/>
    </location>
</feature>
<gene>
    <name evidence="4" type="ORF">AKO1_005460</name>
</gene>
<dbReference type="GO" id="GO:0060090">
    <property type="term" value="F:molecular adaptor activity"/>
    <property type="evidence" value="ECO:0007669"/>
    <property type="project" value="TreeGrafter"/>
</dbReference>
<comment type="caution">
    <text evidence="4">The sequence shown here is derived from an EMBL/GenBank/DDBJ whole genome shotgun (WGS) entry which is preliminary data.</text>
</comment>
<evidence type="ECO:0000256" key="3">
    <source>
        <dbReference type="PROSITE-ProRule" id="PRU00339"/>
    </source>
</evidence>
<dbReference type="PROSITE" id="PS50293">
    <property type="entry name" value="TPR_REGION"/>
    <property type="match status" value="1"/>
</dbReference>
<dbReference type="EMBL" id="JAOPGA020001618">
    <property type="protein sequence ID" value="KAL0489934.1"/>
    <property type="molecule type" value="Genomic_DNA"/>
</dbReference>
<dbReference type="InterPro" id="IPR011990">
    <property type="entry name" value="TPR-like_helical_dom_sf"/>
</dbReference>
<keyword evidence="2 3" id="KW-0802">TPR repeat</keyword>
<dbReference type="PANTHER" id="PTHR45831">
    <property type="entry name" value="LD24721P"/>
    <property type="match status" value="1"/>
</dbReference>
<dbReference type="InterPro" id="IPR019734">
    <property type="entry name" value="TPR_rpt"/>
</dbReference>
<accession>A0AAW2ZKS6</accession>
<evidence type="ECO:0000256" key="2">
    <source>
        <dbReference type="ARBA" id="ARBA00022803"/>
    </source>
</evidence>
<dbReference type="Gene3D" id="1.25.40.10">
    <property type="entry name" value="Tetratricopeptide repeat domain"/>
    <property type="match status" value="1"/>
</dbReference>
<dbReference type="GO" id="GO:0072380">
    <property type="term" value="C:TRC complex"/>
    <property type="evidence" value="ECO:0007669"/>
    <property type="project" value="TreeGrafter"/>
</dbReference>
<keyword evidence="1" id="KW-0677">Repeat</keyword>
<dbReference type="PROSITE" id="PS50005">
    <property type="entry name" value="TPR"/>
    <property type="match status" value="2"/>
</dbReference>
<dbReference type="SUPFAM" id="SSF48452">
    <property type="entry name" value="TPR-like"/>
    <property type="match status" value="1"/>
</dbReference>
<keyword evidence="5" id="KW-1185">Reference proteome</keyword>
<evidence type="ECO:0000313" key="5">
    <source>
        <dbReference type="Proteomes" id="UP001431209"/>
    </source>
</evidence>
<feature type="repeat" description="TPR" evidence="3">
    <location>
        <begin position="62"/>
        <end position="95"/>
    </location>
</feature>
<protein>
    <submittedName>
        <fullName evidence="4">Rpap3</fullName>
    </submittedName>
</protein>